<dbReference type="EMBL" id="AEYP01096152">
    <property type="status" value="NOT_ANNOTATED_CDS"/>
    <property type="molecule type" value="Genomic_DNA"/>
</dbReference>
<name>M3YGS4_MUSPF</name>
<evidence type="ECO:0000313" key="1">
    <source>
        <dbReference type="Ensembl" id="ENSMPUP00000010531.1"/>
    </source>
</evidence>
<protein>
    <submittedName>
        <fullName evidence="1">Uncharacterized protein</fullName>
    </submittedName>
</protein>
<accession>M3YGS4</accession>
<sequence length="167" mass="17608">MQWPPPARPLSPPPLPPPPCNTVAAAAKKGLLLSRRRVAANFPCSTSTFFCKLVRSSVQKGQGKPLPTSIAGNILIKGTPGSATQWGFPRSPPVLSRALREGASTAVQQRAPRLGGLGPGRKCSRCLQTAASGRRGESCGLPTRPQAAERQGLCCYRSPQNELSSVN</sequence>
<dbReference type="HOGENOM" id="CLU_1594020_0_0_1"/>
<dbReference type="InParanoid" id="M3YGS4"/>
<dbReference type="Ensembl" id="ENSMPUT00000010701.1">
    <property type="protein sequence ID" value="ENSMPUP00000010531.1"/>
    <property type="gene ID" value="ENSMPUG00000010610.1"/>
</dbReference>
<dbReference type="EMBL" id="AEYP01096151">
    <property type="status" value="NOT_ANNOTATED_CDS"/>
    <property type="molecule type" value="Genomic_DNA"/>
</dbReference>
<dbReference type="AlphaFoldDB" id="M3YGS4"/>
<proteinExistence type="predicted"/>
<organism evidence="1">
    <name type="scientific">Mustela putorius furo</name>
    <name type="common">European domestic ferret</name>
    <name type="synonym">Mustela furo</name>
    <dbReference type="NCBI Taxonomy" id="9669"/>
    <lineage>
        <taxon>Eukaryota</taxon>
        <taxon>Metazoa</taxon>
        <taxon>Chordata</taxon>
        <taxon>Craniata</taxon>
        <taxon>Vertebrata</taxon>
        <taxon>Euteleostomi</taxon>
        <taxon>Mammalia</taxon>
        <taxon>Eutheria</taxon>
        <taxon>Laurasiatheria</taxon>
        <taxon>Carnivora</taxon>
        <taxon>Caniformia</taxon>
        <taxon>Musteloidea</taxon>
        <taxon>Mustelidae</taxon>
        <taxon>Mustelinae</taxon>
        <taxon>Mustela</taxon>
    </lineage>
</organism>
<reference evidence="1" key="1">
    <citation type="submission" date="2024-06" db="UniProtKB">
        <authorList>
            <consortium name="Ensembl"/>
        </authorList>
    </citation>
    <scope>IDENTIFICATION</scope>
</reference>